<proteinExistence type="predicted"/>
<dbReference type="RefSeq" id="WP_099791192.1">
    <property type="nucleotide sequence ID" value="NZ_JBHLYV010000099.1"/>
</dbReference>
<sequence length="97" mass="10555">MFFLLLTQQVAVPHAFTHWIPAALASAAGDERVSSDSDLRAHACELCAAAQYASPIPGENYRLRPPEPIRQVCVETRECATQAALTLAFHSRAPPLL</sequence>
<reference evidence="1 2" key="1">
    <citation type="submission" date="2017-10" db="EMBL/GenBank/DDBJ databases">
        <title>Massilia psychrophilum sp. nov., a novel purple-pigmented bacterium isolated from Tianshan glacier, Xinjiang Municipality, China.</title>
        <authorList>
            <person name="Wang H."/>
        </authorList>
    </citation>
    <scope>NUCLEOTIDE SEQUENCE [LARGE SCALE GENOMIC DNA]</scope>
    <source>
        <strain evidence="1 2">JCM 30074</strain>
    </source>
</reference>
<evidence type="ECO:0000313" key="1">
    <source>
        <dbReference type="EMBL" id="PIL43405.1"/>
    </source>
</evidence>
<protein>
    <recommendedName>
        <fullName evidence="3">DUF2946 domain-containing protein</fullName>
    </recommendedName>
</protein>
<name>A0A2G8TBI5_9BURK</name>
<dbReference type="Proteomes" id="UP000230390">
    <property type="component" value="Unassembled WGS sequence"/>
</dbReference>
<comment type="caution">
    <text evidence="1">The sequence shown here is derived from an EMBL/GenBank/DDBJ whole genome shotgun (WGS) entry which is preliminary data.</text>
</comment>
<keyword evidence="2" id="KW-1185">Reference proteome</keyword>
<evidence type="ECO:0000313" key="2">
    <source>
        <dbReference type="Proteomes" id="UP000230390"/>
    </source>
</evidence>
<dbReference type="AlphaFoldDB" id="A0A2G8TBI5"/>
<gene>
    <name evidence="1" type="ORF">CR105_19305</name>
</gene>
<dbReference type="EMBL" id="PDOC01000014">
    <property type="protein sequence ID" value="PIL43405.1"/>
    <property type="molecule type" value="Genomic_DNA"/>
</dbReference>
<organism evidence="1 2">
    <name type="scientific">Massilia eurypsychrophila</name>
    <dbReference type="NCBI Taxonomy" id="1485217"/>
    <lineage>
        <taxon>Bacteria</taxon>
        <taxon>Pseudomonadati</taxon>
        <taxon>Pseudomonadota</taxon>
        <taxon>Betaproteobacteria</taxon>
        <taxon>Burkholderiales</taxon>
        <taxon>Oxalobacteraceae</taxon>
        <taxon>Telluria group</taxon>
        <taxon>Massilia</taxon>
    </lineage>
</organism>
<accession>A0A2G8TBI5</accession>
<evidence type="ECO:0008006" key="3">
    <source>
        <dbReference type="Google" id="ProtNLM"/>
    </source>
</evidence>